<name>A0A4P9Z022_9FUNG</name>
<keyword evidence="6" id="KW-0735">Signal-anchor</keyword>
<dbReference type="Pfam" id="PF00150">
    <property type="entry name" value="Cellulase"/>
    <property type="match status" value="1"/>
</dbReference>
<dbReference type="InterPro" id="IPR001547">
    <property type="entry name" value="Glyco_hydro_5"/>
</dbReference>
<dbReference type="PANTHER" id="PTHR31297:SF34">
    <property type="entry name" value="GLUCAN 1,3-BETA-GLUCOSIDASE 2"/>
    <property type="match status" value="1"/>
</dbReference>
<evidence type="ECO:0000256" key="14">
    <source>
        <dbReference type="ARBA" id="ARBA00038929"/>
    </source>
</evidence>
<evidence type="ECO:0000256" key="11">
    <source>
        <dbReference type="ARBA" id="ARBA00023316"/>
    </source>
</evidence>
<evidence type="ECO:0000256" key="5">
    <source>
        <dbReference type="ARBA" id="ARBA00022801"/>
    </source>
</evidence>
<dbReference type="GO" id="GO:0009986">
    <property type="term" value="C:cell surface"/>
    <property type="evidence" value="ECO:0007669"/>
    <property type="project" value="TreeGrafter"/>
</dbReference>
<dbReference type="EC" id="3.2.1.58" evidence="14"/>
<evidence type="ECO:0000256" key="1">
    <source>
        <dbReference type="ARBA" id="ARBA00004401"/>
    </source>
</evidence>
<dbReference type="AlphaFoldDB" id="A0A4P9Z022"/>
<keyword evidence="4" id="KW-0812">Transmembrane</keyword>
<feature type="domain" description="Glycoside hydrolase family 5" evidence="17">
    <location>
        <begin position="58"/>
        <end position="252"/>
    </location>
</feature>
<evidence type="ECO:0000256" key="3">
    <source>
        <dbReference type="ARBA" id="ARBA00022475"/>
    </source>
</evidence>
<dbReference type="InterPro" id="IPR017853">
    <property type="entry name" value="GH"/>
</dbReference>
<dbReference type="PANTHER" id="PTHR31297">
    <property type="entry name" value="GLUCAN ENDO-1,6-BETA-GLUCOSIDASE B"/>
    <property type="match status" value="1"/>
</dbReference>
<evidence type="ECO:0000256" key="8">
    <source>
        <dbReference type="ARBA" id="ARBA00023136"/>
    </source>
</evidence>
<comment type="similarity">
    <text evidence="2 16">Belongs to the glycosyl hydrolase 5 (cellulase A) family.</text>
</comment>
<dbReference type="OrthoDB" id="62120at2759"/>
<dbReference type="GO" id="GO:0009251">
    <property type="term" value="P:glucan catabolic process"/>
    <property type="evidence" value="ECO:0007669"/>
    <property type="project" value="TreeGrafter"/>
</dbReference>
<keyword evidence="11" id="KW-0961">Cell wall biogenesis/degradation</keyword>
<dbReference type="GO" id="GO:0071555">
    <property type="term" value="P:cell wall organization"/>
    <property type="evidence" value="ECO:0007669"/>
    <property type="project" value="UniProtKB-KW"/>
</dbReference>
<evidence type="ECO:0000256" key="9">
    <source>
        <dbReference type="ARBA" id="ARBA00023180"/>
    </source>
</evidence>
<protein>
    <recommendedName>
        <fullName evidence="14">glucan 1,3-beta-glucosidase</fullName>
        <ecNumber evidence="14">3.2.1.58</ecNumber>
    </recommendedName>
    <alternativeName>
        <fullName evidence="15">Exo-1,3-beta-glucanase D</fullName>
    </alternativeName>
</protein>
<dbReference type="SUPFAM" id="SSF51445">
    <property type="entry name" value="(Trans)glycosidases"/>
    <property type="match status" value="1"/>
</dbReference>
<keyword evidence="8" id="KW-0472">Membrane</keyword>
<proteinExistence type="inferred from homology"/>
<gene>
    <name evidence="18" type="ORF">SYNPS1DRAFT_7918</name>
</gene>
<dbReference type="EMBL" id="KZ989618">
    <property type="protein sequence ID" value="RKP25787.1"/>
    <property type="molecule type" value="Genomic_DNA"/>
</dbReference>
<reference evidence="19" key="1">
    <citation type="journal article" date="2018" name="Nat. Microbiol.">
        <title>Leveraging single-cell genomics to expand the fungal tree of life.</title>
        <authorList>
            <person name="Ahrendt S.R."/>
            <person name="Quandt C.A."/>
            <person name="Ciobanu D."/>
            <person name="Clum A."/>
            <person name="Salamov A."/>
            <person name="Andreopoulos B."/>
            <person name="Cheng J.F."/>
            <person name="Woyke T."/>
            <person name="Pelin A."/>
            <person name="Henrissat B."/>
            <person name="Reynolds N.K."/>
            <person name="Benny G.L."/>
            <person name="Smith M.E."/>
            <person name="James T.Y."/>
            <person name="Grigoriev I.V."/>
        </authorList>
    </citation>
    <scope>NUCLEOTIDE SEQUENCE [LARGE SCALE GENOMIC DNA]</scope>
    <source>
        <strain evidence="19">Benny S71-1</strain>
    </source>
</reference>
<dbReference type="GO" id="GO:0005886">
    <property type="term" value="C:plasma membrane"/>
    <property type="evidence" value="ECO:0007669"/>
    <property type="project" value="UniProtKB-SubCell"/>
</dbReference>
<keyword evidence="10 16" id="KW-0326">Glycosidase</keyword>
<feature type="non-terminal residue" evidence="18">
    <location>
        <position position="403"/>
    </location>
</feature>
<dbReference type="Proteomes" id="UP000278143">
    <property type="component" value="Unassembled WGS sequence"/>
</dbReference>
<evidence type="ECO:0000259" key="17">
    <source>
        <dbReference type="Pfam" id="PF00150"/>
    </source>
</evidence>
<evidence type="ECO:0000256" key="4">
    <source>
        <dbReference type="ARBA" id="ARBA00022692"/>
    </source>
</evidence>
<keyword evidence="9" id="KW-0325">Glycoprotein</keyword>
<comment type="function">
    <text evidence="13">Glucosidase involved in the degradation of cellulosic biomass. Active on lichenan.</text>
</comment>
<keyword evidence="7" id="KW-1133">Transmembrane helix</keyword>
<evidence type="ECO:0000256" key="10">
    <source>
        <dbReference type="ARBA" id="ARBA00023295"/>
    </source>
</evidence>
<keyword evidence="19" id="KW-1185">Reference proteome</keyword>
<evidence type="ECO:0000256" key="6">
    <source>
        <dbReference type="ARBA" id="ARBA00022968"/>
    </source>
</evidence>
<dbReference type="GO" id="GO:0004338">
    <property type="term" value="F:glucan exo-1,3-beta-glucosidase activity"/>
    <property type="evidence" value="ECO:0007669"/>
    <property type="project" value="UniProtKB-EC"/>
</dbReference>
<dbReference type="InterPro" id="IPR050386">
    <property type="entry name" value="Glycosyl_hydrolase_5"/>
</dbReference>
<evidence type="ECO:0000313" key="18">
    <source>
        <dbReference type="EMBL" id="RKP25787.1"/>
    </source>
</evidence>
<organism evidence="18 19">
    <name type="scientific">Syncephalis pseudoplumigaleata</name>
    <dbReference type="NCBI Taxonomy" id="1712513"/>
    <lineage>
        <taxon>Eukaryota</taxon>
        <taxon>Fungi</taxon>
        <taxon>Fungi incertae sedis</taxon>
        <taxon>Zoopagomycota</taxon>
        <taxon>Zoopagomycotina</taxon>
        <taxon>Zoopagomycetes</taxon>
        <taxon>Zoopagales</taxon>
        <taxon>Piptocephalidaceae</taxon>
        <taxon>Syncephalis</taxon>
    </lineage>
</organism>
<evidence type="ECO:0000256" key="7">
    <source>
        <dbReference type="ARBA" id="ARBA00022989"/>
    </source>
</evidence>
<feature type="non-terminal residue" evidence="18">
    <location>
        <position position="1"/>
    </location>
</feature>
<evidence type="ECO:0000256" key="12">
    <source>
        <dbReference type="ARBA" id="ARBA00036824"/>
    </source>
</evidence>
<evidence type="ECO:0000256" key="16">
    <source>
        <dbReference type="RuleBase" id="RU361153"/>
    </source>
</evidence>
<keyword evidence="3" id="KW-1003">Cell membrane</keyword>
<evidence type="ECO:0000256" key="2">
    <source>
        <dbReference type="ARBA" id="ARBA00005641"/>
    </source>
</evidence>
<accession>A0A4P9Z022</accession>
<dbReference type="Gene3D" id="3.20.20.80">
    <property type="entry name" value="Glycosidases"/>
    <property type="match status" value="1"/>
</dbReference>
<evidence type="ECO:0000256" key="15">
    <source>
        <dbReference type="ARBA" id="ARBA00041260"/>
    </source>
</evidence>
<evidence type="ECO:0000313" key="19">
    <source>
        <dbReference type="Proteomes" id="UP000278143"/>
    </source>
</evidence>
<dbReference type="FunFam" id="3.20.20.80:FF:000033">
    <property type="entry name" value="Glucan 1,3-beta-glucosidase A"/>
    <property type="match status" value="1"/>
</dbReference>
<sequence>YGTKPVHGVNMGGWLLLEPFIKPSMFTRFAPEDKVVDEWTLCQKLGREACRKELRQHYETFVTEADFRKIADLGLDHVRIPVGYWAIEVQEDEPYVQDSWEYLARGLDWARKYGLRVMLELHTAPGSQNGWNHSGREGTVGWMDGTPKGQAHGERTIRIMRKLLEFVLQPRYSNVVTLFGVLNEPFAAKIGLDRVKKWTKDAYAAARSATNNVKGAGPILVVHEGFAGLSQWQGEMPAKQYDRVVLDVHNYFIFDKYLVGLDQPGKLHFTCTTWQHDIRASEEKFGPTMVGEFSIATDDCGLFLNGVGKGARWDGTYPGSEPAHPGATCAGRADAKAWSPEYIAFLRQFSEKQMDSFEKGGGFGWFYWNFKTENGVNPQWDYFLGVEKGWLPQHPSNRTHHCD</sequence>
<evidence type="ECO:0000256" key="13">
    <source>
        <dbReference type="ARBA" id="ARBA00037126"/>
    </source>
</evidence>
<dbReference type="GO" id="GO:0005576">
    <property type="term" value="C:extracellular region"/>
    <property type="evidence" value="ECO:0007669"/>
    <property type="project" value="TreeGrafter"/>
</dbReference>
<comment type="subcellular location">
    <subcellularLocation>
        <location evidence="1">Cell membrane</location>
        <topology evidence="1">Single-pass type II membrane protein</topology>
    </subcellularLocation>
</comment>
<comment type="catalytic activity">
    <reaction evidence="12">
        <text>Successive hydrolysis of beta-D-glucose units from the non-reducing ends of (1-&gt;3)-beta-D-glucans, releasing alpha-glucose.</text>
        <dbReference type="EC" id="3.2.1.58"/>
    </reaction>
</comment>
<keyword evidence="5 16" id="KW-0378">Hydrolase</keyword>